<dbReference type="PROSITE" id="PS51782">
    <property type="entry name" value="LYSM"/>
    <property type="match status" value="2"/>
</dbReference>
<evidence type="ECO:0000313" key="5">
    <source>
        <dbReference type="Proteomes" id="UP001183582"/>
    </source>
</evidence>
<dbReference type="InterPro" id="IPR018392">
    <property type="entry name" value="LysM"/>
</dbReference>
<feature type="region of interest" description="Disordered" evidence="1">
    <location>
        <begin position="32"/>
        <end position="51"/>
    </location>
</feature>
<dbReference type="AlphaFoldDB" id="A0AAJ2HGV9"/>
<sequence>MRHLTAPTRGPALPLAVVGSLAVALSAAPPSHADTLRTHADPKSTASPVEAPRAAVSVIGSAETGAATRHTVVAGDTVSGIASRFGVRTEDVLALNGLAWESVIHPGQELVVRAAAAPTPTPAAASHTVVAGDTISGIAGRHGVSVESILAANGLQWSSIIYPGQTLALPLAATPAAATTPAPVGLSVPLDDEQSTHARHIIAVGRELGVPDRGIAIALGAAMQESWIRNLDWGDRDSLGLFQQRPSTGWGTEAQLRTPDHAIRVFYGGPADPNGPATRGLLDIPGWEQMSFADAAQAVQISAYPDRYGAWEHAAYEWLAALG</sequence>
<gene>
    <name evidence="4" type="ORF">KZC50_09935</name>
</gene>
<evidence type="ECO:0000259" key="3">
    <source>
        <dbReference type="PROSITE" id="PS51782"/>
    </source>
</evidence>
<dbReference type="Pfam" id="PF01476">
    <property type="entry name" value="LysM"/>
    <property type="match status" value="2"/>
</dbReference>
<reference evidence="4 5" key="1">
    <citation type="submission" date="2021-06" db="EMBL/GenBank/DDBJ databases">
        <title>Genome-based taxonomic framework of Microbacterium strains isolated from marine environment, the description of four new species and reclassification of four preexisting species.</title>
        <authorList>
            <person name="Lee S.D."/>
            <person name="Kim S.-M."/>
            <person name="Byeon Y.-S."/>
            <person name="Yang H.L."/>
            <person name="Kim I.S."/>
        </authorList>
    </citation>
    <scope>NUCLEOTIDE SEQUENCE [LARGE SCALE GENOMIC DNA]</scope>
    <source>
        <strain evidence="4 5">KACC 20514</strain>
    </source>
</reference>
<evidence type="ECO:0000313" key="4">
    <source>
        <dbReference type="EMBL" id="MDS0245926.1"/>
    </source>
</evidence>
<feature type="domain" description="LysM" evidence="3">
    <location>
        <begin position="68"/>
        <end position="112"/>
    </location>
</feature>
<dbReference type="GeneID" id="301458552"/>
<dbReference type="EMBL" id="JAHWXH010000002">
    <property type="protein sequence ID" value="MDS0245926.1"/>
    <property type="molecule type" value="Genomic_DNA"/>
</dbReference>
<organism evidence="4 5">
    <name type="scientific">Microbacterium aurantiacum</name>
    <dbReference type="NCBI Taxonomy" id="162393"/>
    <lineage>
        <taxon>Bacteria</taxon>
        <taxon>Bacillati</taxon>
        <taxon>Actinomycetota</taxon>
        <taxon>Actinomycetes</taxon>
        <taxon>Micrococcales</taxon>
        <taxon>Microbacteriaceae</taxon>
        <taxon>Microbacterium</taxon>
    </lineage>
</organism>
<feature type="signal peptide" evidence="2">
    <location>
        <begin position="1"/>
        <end position="33"/>
    </location>
</feature>
<accession>A0AAJ2HGV9</accession>
<dbReference type="GO" id="GO:0008932">
    <property type="term" value="F:lytic endotransglycosylase activity"/>
    <property type="evidence" value="ECO:0007669"/>
    <property type="project" value="TreeGrafter"/>
</dbReference>
<keyword evidence="2" id="KW-0732">Signal</keyword>
<dbReference type="Gene3D" id="3.10.350.10">
    <property type="entry name" value="LysM domain"/>
    <property type="match status" value="2"/>
</dbReference>
<dbReference type="RefSeq" id="WP_310891598.1">
    <property type="nucleotide sequence ID" value="NZ_BAAAGR010000002.1"/>
</dbReference>
<dbReference type="SMART" id="SM00257">
    <property type="entry name" value="LysM"/>
    <property type="match status" value="2"/>
</dbReference>
<dbReference type="PANTHER" id="PTHR33734">
    <property type="entry name" value="LYSM DOMAIN-CONTAINING GPI-ANCHORED PROTEIN 2"/>
    <property type="match status" value="1"/>
</dbReference>
<evidence type="ECO:0000256" key="1">
    <source>
        <dbReference type="SAM" id="MobiDB-lite"/>
    </source>
</evidence>
<dbReference type="InterPro" id="IPR036779">
    <property type="entry name" value="LysM_dom_sf"/>
</dbReference>
<feature type="domain" description="LysM" evidence="3">
    <location>
        <begin position="125"/>
        <end position="169"/>
    </location>
</feature>
<name>A0AAJ2HGV9_9MICO</name>
<dbReference type="Proteomes" id="UP001183582">
    <property type="component" value="Unassembled WGS sequence"/>
</dbReference>
<dbReference type="CDD" id="cd00118">
    <property type="entry name" value="LysM"/>
    <property type="match status" value="2"/>
</dbReference>
<comment type="caution">
    <text evidence="4">The sequence shown here is derived from an EMBL/GenBank/DDBJ whole genome shotgun (WGS) entry which is preliminary data.</text>
</comment>
<dbReference type="PANTHER" id="PTHR33734:SF22">
    <property type="entry name" value="MEMBRANE-BOUND LYTIC MUREIN TRANSGLYCOSYLASE D"/>
    <property type="match status" value="1"/>
</dbReference>
<protein>
    <submittedName>
        <fullName evidence="4">LysM peptidoglycan-binding domain-containing protein</fullName>
    </submittedName>
</protein>
<feature type="chain" id="PRO_5042593108" evidence="2">
    <location>
        <begin position="34"/>
        <end position="323"/>
    </location>
</feature>
<dbReference type="SUPFAM" id="SSF54106">
    <property type="entry name" value="LysM domain"/>
    <property type="match status" value="2"/>
</dbReference>
<evidence type="ECO:0000256" key="2">
    <source>
        <dbReference type="SAM" id="SignalP"/>
    </source>
</evidence>
<proteinExistence type="predicted"/>